<evidence type="ECO:0000259" key="9">
    <source>
        <dbReference type="PROSITE" id="PS50048"/>
    </source>
</evidence>
<dbReference type="FunFam" id="4.10.240.10:FF:000003">
    <property type="entry name" value="C6 transcription factor (Leu3)"/>
    <property type="match status" value="1"/>
</dbReference>
<evidence type="ECO:0000256" key="1">
    <source>
        <dbReference type="ARBA" id="ARBA00004123"/>
    </source>
</evidence>
<dbReference type="InterPro" id="IPR001138">
    <property type="entry name" value="Zn2Cys6_DnaBD"/>
</dbReference>
<name>A0A6V8HFR1_TALPI</name>
<dbReference type="InterPro" id="IPR051089">
    <property type="entry name" value="prtT"/>
</dbReference>
<dbReference type="AlphaFoldDB" id="A0A6V8HFR1"/>
<dbReference type="CDD" id="cd12148">
    <property type="entry name" value="fungal_TF_MHR"/>
    <property type="match status" value="1"/>
</dbReference>
<feature type="compositionally biased region" description="Polar residues" evidence="8">
    <location>
        <begin position="757"/>
        <end position="783"/>
    </location>
</feature>
<feature type="region of interest" description="Disordered" evidence="8">
    <location>
        <begin position="706"/>
        <end position="783"/>
    </location>
</feature>
<keyword evidence="3" id="KW-0862">Zinc</keyword>
<keyword evidence="4" id="KW-0805">Transcription regulation</keyword>
<feature type="domain" description="Zn(2)-C6 fungal-type" evidence="9">
    <location>
        <begin position="118"/>
        <end position="152"/>
    </location>
</feature>
<keyword evidence="11" id="KW-1185">Reference proteome</keyword>
<dbReference type="InterPro" id="IPR036864">
    <property type="entry name" value="Zn2-C6_fun-type_DNA-bd_sf"/>
</dbReference>
<dbReference type="PANTHER" id="PTHR31845">
    <property type="entry name" value="FINGER DOMAIN PROTEIN, PUTATIVE-RELATED"/>
    <property type="match status" value="1"/>
</dbReference>
<dbReference type="GO" id="GO:0000981">
    <property type="term" value="F:DNA-binding transcription factor activity, RNA polymerase II-specific"/>
    <property type="evidence" value="ECO:0007669"/>
    <property type="project" value="InterPro"/>
</dbReference>
<evidence type="ECO:0000256" key="3">
    <source>
        <dbReference type="ARBA" id="ARBA00022833"/>
    </source>
</evidence>
<dbReference type="PROSITE" id="PS00463">
    <property type="entry name" value="ZN2_CY6_FUNGAL_1"/>
    <property type="match status" value="1"/>
</dbReference>
<sequence>MDNDPPMRPGNNDAKQSNVSFSNRDVFSRPPHYPTSYAHNQMLEYSARLEHGSGYGQMTPESTNEQAHRSASTPSSMGNHPVGVDEMLGSYLNEMSRGLPSDEHDPDDPLADLKRPRACDACRQLKVRCEPDEQHPSGSCKRCAKANRRCVVTPPTRKRQKKTDSRVSELEKKIDALTASLQASRRVDTITSPEGRSQEQEVAAARRWLGGGPPPASMPPVKSVSPITSTKRTASGDAKFPAPPGALPQSTSFTGPVSANPSSSGSVINNANEFTDIIDRGLIDVQTAVDAFDHYVKEVAPRLPVVVFPPGTTMASVRRNKPTLFLVIMAIAMGHFRSELQISLVHEVHRLFADKVVIKGEKSLELVQSIMLACIWYMPPDQFEELKFFQFIYMAVVMALDIGMGRVTRRKGNKQYGLLREIMGKNQNRASFDPDALETRRVWLGAYIMAVNASMALRRPLLCRWHPYMDECIEILQTSPEAEASDRNLIHWAKLTHIAEEIAFQFSMDDPSSNLTLNDTKVQYALKGFEKQLDEWRREVRPDEYTPILRHAEYIINIFMHEIAMHTDHNIDDFRTPFNSDFKTDVKFDRATAAQIDALTTCLTSIHTSLDCVLSIEPEVVVNLPTHLYARTAYAFIALLKMFSAISSDNGLERVFSLADLKVEEYFEKTINHLKVSGMRPGGRTASRFCMVMNLLRNWFLNRKTEKSGATEESTSSRSREAKDDNQGPSRSATNVSSTQQQSMPTITDPSDKQLPPLTSTTSDPQQWTHYSVSGPETTTPTNFLPQQYSFTQTSGQDIGNPVMTTGPFSDSQTDFANLAPDFDFQMPFNAEGIFSMGGGILPDNVFDLPFDENMNFYLPQ</sequence>
<dbReference type="PANTHER" id="PTHR31845:SF39">
    <property type="entry name" value="TRANSCRIPTION FACTOR PBCR-RELATED"/>
    <property type="match status" value="1"/>
</dbReference>
<accession>A0A6V8HFR1</accession>
<feature type="compositionally biased region" description="Polar residues" evidence="8">
    <location>
        <begin position="727"/>
        <end position="749"/>
    </location>
</feature>
<comment type="caution">
    <text evidence="10">The sequence shown here is derived from an EMBL/GenBank/DDBJ whole genome shotgun (WGS) entry which is preliminary data.</text>
</comment>
<dbReference type="GO" id="GO:0006351">
    <property type="term" value="P:DNA-templated transcription"/>
    <property type="evidence" value="ECO:0007669"/>
    <property type="project" value="InterPro"/>
</dbReference>
<evidence type="ECO:0000256" key="8">
    <source>
        <dbReference type="SAM" id="MobiDB-lite"/>
    </source>
</evidence>
<dbReference type="EMBL" id="DF933830">
    <property type="protein sequence ID" value="GAM40063.1"/>
    <property type="molecule type" value="Genomic_DNA"/>
</dbReference>
<dbReference type="GO" id="GO:0005634">
    <property type="term" value="C:nucleus"/>
    <property type="evidence" value="ECO:0007669"/>
    <property type="project" value="UniProtKB-SubCell"/>
</dbReference>
<dbReference type="SUPFAM" id="SSF57701">
    <property type="entry name" value="Zn2/Cys6 DNA-binding domain"/>
    <property type="match status" value="1"/>
</dbReference>
<dbReference type="PROSITE" id="PS50048">
    <property type="entry name" value="ZN2_CY6_FUNGAL_2"/>
    <property type="match status" value="1"/>
</dbReference>
<dbReference type="GO" id="GO:0000976">
    <property type="term" value="F:transcription cis-regulatory region binding"/>
    <property type="evidence" value="ECO:0007669"/>
    <property type="project" value="TreeGrafter"/>
</dbReference>
<comment type="subcellular location">
    <subcellularLocation>
        <location evidence="1">Nucleus</location>
    </subcellularLocation>
</comment>
<dbReference type="CDD" id="cd00067">
    <property type="entry name" value="GAL4"/>
    <property type="match status" value="1"/>
</dbReference>
<evidence type="ECO:0000256" key="7">
    <source>
        <dbReference type="ARBA" id="ARBA00023242"/>
    </source>
</evidence>
<keyword evidence="6" id="KW-0804">Transcription</keyword>
<evidence type="ECO:0000313" key="10">
    <source>
        <dbReference type="EMBL" id="GAM40063.1"/>
    </source>
</evidence>
<feature type="compositionally biased region" description="Polar residues" evidence="8">
    <location>
        <begin position="13"/>
        <end position="25"/>
    </location>
</feature>
<evidence type="ECO:0000256" key="4">
    <source>
        <dbReference type="ARBA" id="ARBA00023015"/>
    </source>
</evidence>
<feature type="region of interest" description="Disordered" evidence="8">
    <location>
        <begin position="1"/>
        <end position="81"/>
    </location>
</feature>
<keyword evidence="5" id="KW-0238">DNA-binding</keyword>
<evidence type="ECO:0000256" key="6">
    <source>
        <dbReference type="ARBA" id="ARBA00023163"/>
    </source>
</evidence>
<dbReference type="Pfam" id="PF00172">
    <property type="entry name" value="Zn_clus"/>
    <property type="match status" value="1"/>
</dbReference>
<dbReference type="SMART" id="SM00066">
    <property type="entry name" value="GAL4"/>
    <property type="match status" value="1"/>
</dbReference>
<evidence type="ECO:0000313" key="11">
    <source>
        <dbReference type="Proteomes" id="UP000053095"/>
    </source>
</evidence>
<feature type="region of interest" description="Disordered" evidence="8">
    <location>
        <begin position="208"/>
        <end position="247"/>
    </location>
</feature>
<feature type="compositionally biased region" description="Polar residues" evidence="8">
    <location>
        <begin position="59"/>
        <end position="78"/>
    </location>
</feature>
<protein>
    <recommendedName>
        <fullName evidence="9">Zn(2)-C6 fungal-type domain-containing protein</fullName>
    </recommendedName>
</protein>
<dbReference type="InterPro" id="IPR007219">
    <property type="entry name" value="XnlR_reg_dom"/>
</dbReference>
<dbReference type="Proteomes" id="UP000053095">
    <property type="component" value="Unassembled WGS sequence"/>
</dbReference>
<keyword evidence="2" id="KW-0479">Metal-binding</keyword>
<evidence type="ECO:0000256" key="2">
    <source>
        <dbReference type="ARBA" id="ARBA00022723"/>
    </source>
</evidence>
<evidence type="ECO:0000256" key="5">
    <source>
        <dbReference type="ARBA" id="ARBA00023125"/>
    </source>
</evidence>
<organism evidence="10 11">
    <name type="scientific">Talaromyces pinophilus</name>
    <name type="common">Penicillium pinophilum</name>
    <dbReference type="NCBI Taxonomy" id="128442"/>
    <lineage>
        <taxon>Eukaryota</taxon>
        <taxon>Fungi</taxon>
        <taxon>Dikarya</taxon>
        <taxon>Ascomycota</taxon>
        <taxon>Pezizomycotina</taxon>
        <taxon>Eurotiomycetes</taxon>
        <taxon>Eurotiomycetidae</taxon>
        <taxon>Eurotiales</taxon>
        <taxon>Trichocomaceae</taxon>
        <taxon>Talaromyces</taxon>
        <taxon>Talaromyces sect. Talaromyces</taxon>
    </lineage>
</organism>
<dbReference type="GO" id="GO:0001216">
    <property type="term" value="F:DNA-binding transcription activator activity"/>
    <property type="evidence" value="ECO:0007669"/>
    <property type="project" value="UniProtKB-ARBA"/>
</dbReference>
<gene>
    <name evidence="10" type="ORF">TCE0_034f12115</name>
</gene>
<reference evidence="11" key="1">
    <citation type="journal article" date="2015" name="Genome Announc.">
        <title>Draft genome sequence of Talaromyces cellulolyticus strain Y-94, a source of lignocellulosic biomass-degrading enzymes.</title>
        <authorList>
            <person name="Fujii T."/>
            <person name="Koike H."/>
            <person name="Sawayama S."/>
            <person name="Yano S."/>
            <person name="Inoue H."/>
        </authorList>
    </citation>
    <scope>NUCLEOTIDE SEQUENCE [LARGE SCALE GENOMIC DNA]</scope>
    <source>
        <strain evidence="11">Y-94</strain>
    </source>
</reference>
<keyword evidence="7" id="KW-0539">Nucleus</keyword>
<dbReference type="GO" id="GO:0008270">
    <property type="term" value="F:zinc ion binding"/>
    <property type="evidence" value="ECO:0007669"/>
    <property type="project" value="InterPro"/>
</dbReference>
<dbReference type="Gene3D" id="4.10.240.10">
    <property type="entry name" value="Zn(2)-C6 fungal-type DNA-binding domain"/>
    <property type="match status" value="1"/>
</dbReference>
<proteinExistence type="predicted"/>
<dbReference type="Pfam" id="PF04082">
    <property type="entry name" value="Fungal_trans"/>
    <property type="match status" value="1"/>
</dbReference>